<dbReference type="Pfam" id="PF01136">
    <property type="entry name" value="Peptidase_U32"/>
    <property type="match status" value="2"/>
</dbReference>
<dbReference type="GO" id="GO:0008233">
    <property type="term" value="F:peptidase activity"/>
    <property type="evidence" value="ECO:0007669"/>
    <property type="project" value="UniProtKB-KW"/>
</dbReference>
<reference evidence="2 3" key="1">
    <citation type="submission" date="2021-03" db="EMBL/GenBank/DDBJ databases">
        <title>Genomic Encyclopedia of Type Strains, Phase IV (KMG-IV): sequencing the most valuable type-strain genomes for metagenomic binning, comparative biology and taxonomic classification.</title>
        <authorList>
            <person name="Goeker M."/>
        </authorList>
    </citation>
    <scope>NUCLEOTIDE SEQUENCE [LARGE SCALE GENOMIC DNA]</scope>
    <source>
        <strain evidence="2 3">DSM 24004</strain>
    </source>
</reference>
<protein>
    <submittedName>
        <fullName evidence="2">Protease</fullName>
        <ecNumber evidence="2">3.4.-.-</ecNumber>
    </submittedName>
</protein>
<feature type="domain" description="Peptidase U32 collagenase" evidence="1">
    <location>
        <begin position="327"/>
        <end position="433"/>
    </location>
</feature>
<evidence type="ECO:0000313" key="2">
    <source>
        <dbReference type="EMBL" id="MBP1927228.1"/>
    </source>
</evidence>
<evidence type="ECO:0000259" key="1">
    <source>
        <dbReference type="Pfam" id="PF12392"/>
    </source>
</evidence>
<dbReference type="Pfam" id="PF12392">
    <property type="entry name" value="DUF3656"/>
    <property type="match status" value="1"/>
</dbReference>
<dbReference type="GO" id="GO:0006508">
    <property type="term" value="P:proteolysis"/>
    <property type="evidence" value="ECO:0007669"/>
    <property type="project" value="UniProtKB-KW"/>
</dbReference>
<proteinExistence type="predicted"/>
<keyword evidence="3" id="KW-1185">Reference proteome</keyword>
<accession>A0ABS4GHR9</accession>
<dbReference type="PROSITE" id="PS01276">
    <property type="entry name" value="PEPTIDASE_U32"/>
    <property type="match status" value="1"/>
</dbReference>
<evidence type="ECO:0000313" key="3">
    <source>
        <dbReference type="Proteomes" id="UP001519342"/>
    </source>
</evidence>
<name>A0ABS4GHR9_9FIRM</name>
<dbReference type="InterPro" id="IPR020988">
    <property type="entry name" value="Pept_U32_collagenase"/>
</dbReference>
<dbReference type="InterPro" id="IPR001539">
    <property type="entry name" value="Peptidase_U32"/>
</dbReference>
<dbReference type="RefSeq" id="WP_209512937.1">
    <property type="nucleotide sequence ID" value="NZ_JAGGKS010000011.1"/>
</dbReference>
<comment type="caution">
    <text evidence="2">The sequence shown here is derived from an EMBL/GenBank/DDBJ whole genome shotgun (WGS) entry which is preliminary data.</text>
</comment>
<organism evidence="2 3">
    <name type="scientific">Sedimentibacter acidaminivorans</name>
    <dbReference type="NCBI Taxonomy" id="913099"/>
    <lineage>
        <taxon>Bacteria</taxon>
        <taxon>Bacillati</taxon>
        <taxon>Bacillota</taxon>
        <taxon>Tissierellia</taxon>
        <taxon>Sedimentibacter</taxon>
    </lineage>
</organism>
<gene>
    <name evidence="2" type="ORF">J2Z76_003125</name>
</gene>
<dbReference type="PANTHER" id="PTHR30217:SF10">
    <property type="entry name" value="23S RRNA 5-HYDROXYCYTIDINE C2501 SYNTHASE"/>
    <property type="match status" value="1"/>
</dbReference>
<dbReference type="Proteomes" id="UP001519342">
    <property type="component" value="Unassembled WGS sequence"/>
</dbReference>
<dbReference type="EC" id="3.4.-.-" evidence="2"/>
<dbReference type="PANTHER" id="PTHR30217">
    <property type="entry name" value="PEPTIDASE U32 FAMILY"/>
    <property type="match status" value="1"/>
</dbReference>
<dbReference type="InterPro" id="IPR051454">
    <property type="entry name" value="RNA/ubiquinone_mod_enzymes"/>
</dbReference>
<keyword evidence="2" id="KW-0378">Hydrolase</keyword>
<dbReference type="EMBL" id="JAGGKS010000011">
    <property type="protein sequence ID" value="MBP1927228.1"/>
    <property type="molecule type" value="Genomic_DNA"/>
</dbReference>
<keyword evidence="2" id="KW-0645">Protease</keyword>
<sequence>MVEQKQKKVELLAPAGSIESFYAAVNSGADAVYLGGKNFNARQNSQNFDDDEMMDIIRYAHNKNVKVYVTLNTVLKDTEILEALNYAVFLYENDVDAVIVQDLGLLFLIRKHIPDLAVNISTQSTVYDEYGVKFYDRYKVNKIIMARELSLGQIREAVKNTNTDLEVFIHGALCACYSGQCYMSSFLGGRSGNRGKCAQPCRLNYSFLDKESNSLVEELDVLPVLSMKDFKAGESICELIDAGVKTFKIEGRMKGPEYTAVVVEYYRNIIDNYLSDKKENIDELEKKAISTFSRGYTNGYIKPSPDDEMFARTSSGVKGDDIGDIVEEIRDRTEEFSQFRRNDINFEITLKVGEKAVLFATDGTNEITIKSKELCETSQKNPVTDELVNEQLGKLGSTIYKLGNLKITLEDGVFLRKSTLNQMRRDATEYLFEEGAYFYNRLDIGEITHEAIFDFGKTKPKTKPKISLKINSNEEINLVDKVKVKRVYVPYNLDLEVVRKIDGVEKYLWIPNIVSKSEYNLFKKNISLYEELFDGVCVNNVGTLHFFKQKSKLKIHCGSSFNVINTFAVELLKDKSVDGFTFSVEANIKDMESVVGNLDANMKSEIITYAYTQLMVMKNCPMSLVKNCKNVEDCEKCSFKDKYALKDRKGVYFNIERERRLTHIYNSVPLTLIGKTTDFIRSGIEYYFIDSKWEDNIEEIIDAVYCELNGVQSYDVLIENNFTRGHYLKNIL</sequence>